<evidence type="ECO:0000313" key="2">
    <source>
        <dbReference type="Proteomes" id="UP001148737"/>
    </source>
</evidence>
<comment type="caution">
    <text evidence="1">The sequence shown here is derived from an EMBL/GenBank/DDBJ whole genome shotgun (WGS) entry which is preliminary data.</text>
</comment>
<organism evidence="1 2">
    <name type="scientific">Lecanicillium saksenae</name>
    <dbReference type="NCBI Taxonomy" id="468837"/>
    <lineage>
        <taxon>Eukaryota</taxon>
        <taxon>Fungi</taxon>
        <taxon>Dikarya</taxon>
        <taxon>Ascomycota</taxon>
        <taxon>Pezizomycotina</taxon>
        <taxon>Sordariomycetes</taxon>
        <taxon>Hypocreomycetidae</taxon>
        <taxon>Hypocreales</taxon>
        <taxon>Cordycipitaceae</taxon>
        <taxon>Lecanicillium</taxon>
    </lineage>
</organism>
<sequence>MLPEPALTLTIPSVHDGLSLDCRIYHPASLRAISRAPPWKKHAAVLAHPYAPLGGSYDDPVIEIVGAKILEEGYLLATFNFRGAGHSAGKTSWTSRAERCDFQSVIAFLAYYMHHLDPFKNAAESTVEEAEEPSRTTLDAVIDENAIDKPERTATAGNNSRAVRLAP</sequence>
<protein>
    <submittedName>
        <fullName evidence="1">Uncharacterized protein</fullName>
    </submittedName>
</protein>
<accession>A0ACC1QLC1</accession>
<dbReference type="EMBL" id="JANAKD010001396">
    <property type="protein sequence ID" value="KAJ3479880.1"/>
    <property type="molecule type" value="Genomic_DNA"/>
</dbReference>
<gene>
    <name evidence="1" type="ORF">NLG97_g8207</name>
</gene>
<reference evidence="1" key="1">
    <citation type="submission" date="2022-07" db="EMBL/GenBank/DDBJ databases">
        <title>Genome Sequence of Lecanicillium saksenae.</title>
        <authorList>
            <person name="Buettner E."/>
        </authorList>
    </citation>
    <scope>NUCLEOTIDE SEQUENCE</scope>
    <source>
        <strain evidence="1">VT-O1</strain>
    </source>
</reference>
<evidence type="ECO:0000313" key="1">
    <source>
        <dbReference type="EMBL" id="KAJ3479880.1"/>
    </source>
</evidence>
<proteinExistence type="predicted"/>
<keyword evidence="2" id="KW-1185">Reference proteome</keyword>
<dbReference type="Proteomes" id="UP001148737">
    <property type="component" value="Unassembled WGS sequence"/>
</dbReference>
<name>A0ACC1QLC1_9HYPO</name>